<proteinExistence type="inferred from homology"/>
<organism evidence="13 14">
    <name type="scientific">Bacillus thermozeamaize</name>
    <dbReference type="NCBI Taxonomy" id="230954"/>
    <lineage>
        <taxon>Bacteria</taxon>
        <taxon>Bacillati</taxon>
        <taxon>Bacillota</taxon>
        <taxon>Bacilli</taxon>
        <taxon>Bacillales</taxon>
        <taxon>Bacillaceae</taxon>
        <taxon>Bacillus</taxon>
    </lineage>
</organism>
<dbReference type="CDD" id="cd02203">
    <property type="entry name" value="PurL_repeat1"/>
    <property type="match status" value="1"/>
</dbReference>
<feature type="region of interest" description="Disordered" evidence="9">
    <location>
        <begin position="1"/>
        <end position="39"/>
    </location>
</feature>
<dbReference type="Proteomes" id="UP000196475">
    <property type="component" value="Unassembled WGS sequence"/>
</dbReference>
<dbReference type="InterPro" id="IPR036921">
    <property type="entry name" value="PurM-like_N_sf"/>
</dbReference>
<dbReference type="SUPFAM" id="SSF56042">
    <property type="entry name" value="PurM C-terminal domain-like"/>
    <property type="match status" value="1"/>
</dbReference>
<dbReference type="NCBIfam" id="TIGR01736">
    <property type="entry name" value="FGAM_synth_II"/>
    <property type="match status" value="1"/>
</dbReference>
<evidence type="ECO:0000259" key="10">
    <source>
        <dbReference type="Pfam" id="PF00586"/>
    </source>
</evidence>
<accession>A0A1Y3PKW3</accession>
<dbReference type="HAMAP" id="MF_00420">
    <property type="entry name" value="PurL_2"/>
    <property type="match status" value="1"/>
</dbReference>
<dbReference type="FunFam" id="3.30.1330.10:FF:000004">
    <property type="entry name" value="Phosphoribosylformylglycinamidine synthase subunit PurL"/>
    <property type="match status" value="1"/>
</dbReference>
<evidence type="ECO:0000259" key="11">
    <source>
        <dbReference type="Pfam" id="PF02769"/>
    </source>
</evidence>
<dbReference type="PANTHER" id="PTHR43555">
    <property type="entry name" value="PHOSPHORIBOSYLFORMYLGLYCINAMIDINE SYNTHASE SUBUNIT PURL"/>
    <property type="match status" value="1"/>
</dbReference>
<dbReference type="EC" id="6.3.5.3" evidence="8"/>
<comment type="caution">
    <text evidence="13">The sequence shown here is derived from an EMBL/GenBank/DDBJ whole genome shotgun (WGS) entry which is preliminary data.</text>
</comment>
<name>A0A1Y3PKW3_9BACI</name>
<evidence type="ECO:0000256" key="1">
    <source>
        <dbReference type="ARBA" id="ARBA00022490"/>
    </source>
</evidence>
<evidence type="ECO:0000313" key="14">
    <source>
        <dbReference type="Proteomes" id="UP000196475"/>
    </source>
</evidence>
<keyword evidence="2" id="KW-0436">Ligase</keyword>
<dbReference type="Pfam" id="PF18072">
    <property type="entry name" value="FGAR-AT_linker"/>
    <property type="match status" value="1"/>
</dbReference>
<sequence>MTNQEKRAGQSAESVQAARSDRSAGQPVSRPVTLAGEPSPEAIRDAQIYRALGLTDAEYQRAVRMLGRLPNYTETGLFSVMWSEHCSYKNSKSLLRQLPTSGPRVLMGPGEGAGVVDIGDGQAVVFKIESHNHPSAVAPFHGASTGVGGIVRDIYSIGARPIALLNSLRFGRLDSAHMRHLFKEVVRGIADYGRRLDVPTAGGEVAFASTYEGNPLVNAMGVGLVAHDKVQRGIAKGAGNLVLYLGRPTGRDGIHGATFASEELNEDTEATFVTGDPEFGKRLMEACLEIVEKGLLVGIQDMGAAGLTCSSSEMAAKGGHGVELDLDQVPLAESGMTPYEMMLSETQERMLLVIRPEDLERVQDICRRWQVPAVAIGRVTEDQQLRLLYQGQVVTEVPVKALTDGPVYEPKAEKPEWVAKYEVWDAVTTVWRLWQKVKVARLDHAKGARQTVGGFEPVLKKLLSWPNVASKAWAYRQFSSDADRRLAVLPGSDAGVVRLPGT</sequence>
<evidence type="ECO:0000256" key="7">
    <source>
        <dbReference type="ARBA" id="ARBA00022842"/>
    </source>
</evidence>
<evidence type="ECO:0000256" key="5">
    <source>
        <dbReference type="ARBA" id="ARBA00022755"/>
    </source>
</evidence>
<dbReference type="EMBL" id="LZRT01000066">
    <property type="protein sequence ID" value="OUM88045.1"/>
    <property type="molecule type" value="Genomic_DNA"/>
</dbReference>
<feature type="domain" description="PurM-like N-terminal" evidence="10">
    <location>
        <begin position="110"/>
        <end position="225"/>
    </location>
</feature>
<dbReference type="InterPro" id="IPR010918">
    <property type="entry name" value="PurM-like_C_dom"/>
</dbReference>
<feature type="non-terminal residue" evidence="13">
    <location>
        <position position="502"/>
    </location>
</feature>
<keyword evidence="3" id="KW-0479">Metal-binding</keyword>
<dbReference type="Pfam" id="PF02769">
    <property type="entry name" value="AIRS_C"/>
    <property type="match status" value="1"/>
</dbReference>
<evidence type="ECO:0000256" key="6">
    <source>
        <dbReference type="ARBA" id="ARBA00022840"/>
    </source>
</evidence>
<dbReference type="AlphaFoldDB" id="A0A1Y3PKW3"/>
<dbReference type="GO" id="GO:0006189">
    <property type="term" value="P:'de novo' IMP biosynthetic process"/>
    <property type="evidence" value="ECO:0007669"/>
    <property type="project" value="InterPro"/>
</dbReference>
<dbReference type="InterPro" id="IPR010074">
    <property type="entry name" value="PRibForGlyAmidine_synth_PurL"/>
</dbReference>
<feature type="domain" description="Phosphoribosylformylglycinamidine synthase linker" evidence="12">
    <location>
        <begin position="43"/>
        <end position="89"/>
    </location>
</feature>
<protein>
    <recommendedName>
        <fullName evidence="8">Phosphoribosylformylglycinamidine synthase subunit PurL</fullName>
        <ecNumber evidence="8">6.3.5.3</ecNumber>
    </recommendedName>
</protein>
<keyword evidence="5" id="KW-0658">Purine biosynthesis</keyword>
<dbReference type="Gene3D" id="3.90.650.10">
    <property type="entry name" value="PurM-like C-terminal domain"/>
    <property type="match status" value="1"/>
</dbReference>
<evidence type="ECO:0000256" key="8">
    <source>
        <dbReference type="NCBIfam" id="TIGR01736"/>
    </source>
</evidence>
<evidence type="ECO:0000256" key="3">
    <source>
        <dbReference type="ARBA" id="ARBA00022723"/>
    </source>
</evidence>
<reference evidence="14" key="1">
    <citation type="submission" date="2016-06" db="EMBL/GenBank/DDBJ databases">
        <authorList>
            <person name="Nascimento L."/>
            <person name="Pereira R.V."/>
            <person name="Martins L.F."/>
            <person name="Quaggio R.B."/>
            <person name="Silva A.M."/>
            <person name="Setubal J.C."/>
        </authorList>
    </citation>
    <scope>NUCLEOTIDE SEQUENCE [LARGE SCALE GENOMIC DNA]</scope>
</reference>
<dbReference type="InterPro" id="IPR016188">
    <property type="entry name" value="PurM-like_N"/>
</dbReference>
<dbReference type="Gene3D" id="3.30.1330.10">
    <property type="entry name" value="PurM-like, N-terminal domain"/>
    <property type="match status" value="2"/>
</dbReference>
<evidence type="ECO:0000313" key="13">
    <source>
        <dbReference type="EMBL" id="OUM88045.1"/>
    </source>
</evidence>
<evidence type="ECO:0000259" key="12">
    <source>
        <dbReference type="Pfam" id="PF18072"/>
    </source>
</evidence>
<evidence type="ECO:0000256" key="2">
    <source>
        <dbReference type="ARBA" id="ARBA00022598"/>
    </source>
</evidence>
<gene>
    <name evidence="13" type="ORF">BAA01_13570</name>
</gene>
<dbReference type="InterPro" id="IPR036676">
    <property type="entry name" value="PurM-like_C_sf"/>
</dbReference>
<dbReference type="GO" id="GO:0046872">
    <property type="term" value="F:metal ion binding"/>
    <property type="evidence" value="ECO:0007669"/>
    <property type="project" value="UniProtKB-KW"/>
</dbReference>
<dbReference type="PANTHER" id="PTHR43555:SF1">
    <property type="entry name" value="PHOSPHORIBOSYLFORMYLGLYCINAMIDINE SYNTHASE SUBUNIT PURL"/>
    <property type="match status" value="1"/>
</dbReference>
<keyword evidence="7" id="KW-0460">Magnesium</keyword>
<evidence type="ECO:0000256" key="4">
    <source>
        <dbReference type="ARBA" id="ARBA00022741"/>
    </source>
</evidence>
<dbReference type="GO" id="GO:0004642">
    <property type="term" value="F:phosphoribosylformylglycinamidine synthase activity"/>
    <property type="evidence" value="ECO:0007669"/>
    <property type="project" value="UniProtKB-UniRule"/>
</dbReference>
<keyword evidence="4" id="KW-0547">Nucleotide-binding</keyword>
<dbReference type="InterPro" id="IPR041609">
    <property type="entry name" value="PurL_linker"/>
</dbReference>
<evidence type="ECO:0000256" key="9">
    <source>
        <dbReference type="SAM" id="MobiDB-lite"/>
    </source>
</evidence>
<feature type="domain" description="PurM-like C-terminal" evidence="11">
    <location>
        <begin position="238"/>
        <end position="388"/>
    </location>
</feature>
<dbReference type="GO" id="GO:0005524">
    <property type="term" value="F:ATP binding"/>
    <property type="evidence" value="ECO:0007669"/>
    <property type="project" value="UniProtKB-KW"/>
</dbReference>
<dbReference type="Pfam" id="PF00586">
    <property type="entry name" value="AIRS"/>
    <property type="match status" value="1"/>
</dbReference>
<keyword evidence="1" id="KW-0963">Cytoplasm</keyword>
<dbReference type="SUPFAM" id="SSF55326">
    <property type="entry name" value="PurM N-terminal domain-like"/>
    <property type="match status" value="1"/>
</dbReference>
<keyword evidence="6" id="KW-0067">ATP-binding</keyword>